<dbReference type="AlphaFoldDB" id="A0AAN8T870"/>
<proteinExistence type="predicted"/>
<dbReference type="InterPro" id="IPR016024">
    <property type="entry name" value="ARM-type_fold"/>
</dbReference>
<accession>A0AAN8T870</accession>
<dbReference type="Gene3D" id="1.25.10.10">
    <property type="entry name" value="Leucine-rich Repeat Variant"/>
    <property type="match status" value="1"/>
</dbReference>
<evidence type="ECO:0000256" key="1">
    <source>
        <dbReference type="ARBA" id="ARBA00022737"/>
    </source>
</evidence>
<dbReference type="EMBL" id="JBANQN010000009">
    <property type="protein sequence ID" value="KAK6779573.1"/>
    <property type="molecule type" value="Genomic_DNA"/>
</dbReference>
<dbReference type="SUPFAM" id="SSF48371">
    <property type="entry name" value="ARM repeat"/>
    <property type="match status" value="1"/>
</dbReference>
<feature type="repeat" description="ARM" evidence="3">
    <location>
        <begin position="92"/>
        <end position="131"/>
    </location>
</feature>
<gene>
    <name evidence="4" type="ORF">RDI58_021757</name>
</gene>
<protein>
    <submittedName>
        <fullName evidence="4">Uncharacterized protein</fullName>
    </submittedName>
</protein>
<dbReference type="InterPro" id="IPR011989">
    <property type="entry name" value="ARM-like"/>
</dbReference>
<evidence type="ECO:0000313" key="5">
    <source>
        <dbReference type="Proteomes" id="UP001371456"/>
    </source>
</evidence>
<organism evidence="4 5">
    <name type="scientific">Solanum bulbocastanum</name>
    <name type="common">Wild potato</name>
    <dbReference type="NCBI Taxonomy" id="147425"/>
    <lineage>
        <taxon>Eukaryota</taxon>
        <taxon>Viridiplantae</taxon>
        <taxon>Streptophyta</taxon>
        <taxon>Embryophyta</taxon>
        <taxon>Tracheophyta</taxon>
        <taxon>Spermatophyta</taxon>
        <taxon>Magnoliopsida</taxon>
        <taxon>eudicotyledons</taxon>
        <taxon>Gunneridae</taxon>
        <taxon>Pentapetalae</taxon>
        <taxon>asterids</taxon>
        <taxon>lamiids</taxon>
        <taxon>Solanales</taxon>
        <taxon>Solanaceae</taxon>
        <taxon>Solanoideae</taxon>
        <taxon>Solaneae</taxon>
        <taxon>Solanum</taxon>
    </lineage>
</organism>
<dbReference type="PROSITE" id="PS50176">
    <property type="entry name" value="ARM_REPEAT"/>
    <property type="match status" value="1"/>
</dbReference>
<keyword evidence="5" id="KW-1185">Reference proteome</keyword>
<dbReference type="Proteomes" id="UP001371456">
    <property type="component" value="Unassembled WGS sequence"/>
</dbReference>
<sequence length="131" mass="14555">MGRSFTSLRINEPSSAFSDCNNDRSGEFPTTSQCRWLLIACASDNYNSDELVQQLVSDLESNSIDVQKQAAMEIRLLAKNKPENRLKIARAGAIMPLISLISSTDLQLQEYDVTAVLNLSLCDENKELIAE</sequence>
<evidence type="ECO:0000256" key="2">
    <source>
        <dbReference type="ARBA" id="ARBA00022786"/>
    </source>
</evidence>
<dbReference type="PANTHER" id="PTHR23315:SF313">
    <property type="entry name" value="U-BOX DOMAIN-CONTAINING PROTEIN 4-LIKE ISOFORM X1"/>
    <property type="match status" value="1"/>
</dbReference>
<comment type="caution">
    <text evidence="4">The sequence shown here is derived from an EMBL/GenBank/DDBJ whole genome shotgun (WGS) entry which is preliminary data.</text>
</comment>
<dbReference type="InterPro" id="IPR000225">
    <property type="entry name" value="Armadillo"/>
</dbReference>
<keyword evidence="1" id="KW-0677">Repeat</keyword>
<dbReference type="Pfam" id="PF00514">
    <property type="entry name" value="Arm"/>
    <property type="match status" value="1"/>
</dbReference>
<evidence type="ECO:0000256" key="3">
    <source>
        <dbReference type="PROSITE-ProRule" id="PRU00259"/>
    </source>
</evidence>
<evidence type="ECO:0000313" key="4">
    <source>
        <dbReference type="EMBL" id="KAK6779573.1"/>
    </source>
</evidence>
<name>A0AAN8T870_SOLBU</name>
<dbReference type="PANTHER" id="PTHR23315">
    <property type="entry name" value="U BOX DOMAIN-CONTAINING"/>
    <property type="match status" value="1"/>
</dbReference>
<keyword evidence="2" id="KW-0833">Ubl conjugation pathway</keyword>
<reference evidence="4 5" key="1">
    <citation type="submission" date="2024-02" db="EMBL/GenBank/DDBJ databases">
        <title>de novo genome assembly of Solanum bulbocastanum strain 11H21.</title>
        <authorList>
            <person name="Hosaka A.J."/>
        </authorList>
    </citation>
    <scope>NUCLEOTIDE SEQUENCE [LARGE SCALE GENOMIC DNA]</scope>
    <source>
        <tissue evidence="4">Young leaves</tissue>
    </source>
</reference>